<evidence type="ECO:0000313" key="5">
    <source>
        <dbReference type="EMBL" id="MCS5732796.1"/>
    </source>
</evidence>
<dbReference type="InterPro" id="IPR050415">
    <property type="entry name" value="MRET"/>
</dbReference>
<comment type="cofactor">
    <cofactor evidence="1">
        <name>FAD</name>
        <dbReference type="ChEBI" id="CHEBI:57692"/>
    </cofactor>
</comment>
<keyword evidence="2" id="KW-0001">2Fe-2S</keyword>
<evidence type="ECO:0000313" key="6">
    <source>
        <dbReference type="Proteomes" id="UP001165586"/>
    </source>
</evidence>
<dbReference type="Pfam" id="PF00970">
    <property type="entry name" value="FAD_binding_6"/>
    <property type="match status" value="1"/>
</dbReference>
<dbReference type="PROSITE" id="PS51384">
    <property type="entry name" value="FAD_FR"/>
    <property type="match status" value="1"/>
</dbReference>
<keyword evidence="6" id="KW-1185">Reference proteome</keyword>
<evidence type="ECO:0000259" key="4">
    <source>
        <dbReference type="PROSITE" id="PS51384"/>
    </source>
</evidence>
<evidence type="ECO:0000256" key="1">
    <source>
        <dbReference type="ARBA" id="ARBA00001974"/>
    </source>
</evidence>
<dbReference type="PRINTS" id="PR00406">
    <property type="entry name" value="CYTB5RDTASE"/>
</dbReference>
<dbReference type="RefSeq" id="WP_259537450.1">
    <property type="nucleotide sequence ID" value="NZ_JANLCJ010000001.1"/>
</dbReference>
<proteinExistence type="predicted"/>
<dbReference type="Gene3D" id="3.40.50.80">
    <property type="entry name" value="Nucleotide-binding domain of ferredoxin-NADP reductase (FNR) module"/>
    <property type="match status" value="1"/>
</dbReference>
<gene>
    <name evidence="5" type="ORF">N1032_03445</name>
</gene>
<dbReference type="SUPFAM" id="SSF63380">
    <property type="entry name" value="Riboflavin synthase domain-like"/>
    <property type="match status" value="1"/>
</dbReference>
<comment type="caution">
    <text evidence="5">The sequence shown here is derived from an EMBL/GenBank/DDBJ whole genome shotgun (WGS) entry which is preliminary data.</text>
</comment>
<dbReference type="InterPro" id="IPR017927">
    <property type="entry name" value="FAD-bd_FR_type"/>
</dbReference>
<dbReference type="InterPro" id="IPR001433">
    <property type="entry name" value="OxRdtase_FAD/NAD-bd"/>
</dbReference>
<dbReference type="PANTHER" id="PTHR47354:SF5">
    <property type="entry name" value="PROTEIN RFBI"/>
    <property type="match status" value="1"/>
</dbReference>
<dbReference type="PANTHER" id="PTHR47354">
    <property type="entry name" value="NADH OXIDOREDUCTASE HCR"/>
    <property type="match status" value="1"/>
</dbReference>
<dbReference type="Proteomes" id="UP001165586">
    <property type="component" value="Unassembled WGS sequence"/>
</dbReference>
<dbReference type="EMBL" id="JANLCJ010000001">
    <property type="protein sequence ID" value="MCS5732796.1"/>
    <property type="molecule type" value="Genomic_DNA"/>
</dbReference>
<organism evidence="5 6">
    <name type="scientific">Herbiconiux daphne</name>
    <dbReference type="NCBI Taxonomy" id="2970914"/>
    <lineage>
        <taxon>Bacteria</taxon>
        <taxon>Bacillati</taxon>
        <taxon>Actinomycetota</taxon>
        <taxon>Actinomycetes</taxon>
        <taxon>Micrococcales</taxon>
        <taxon>Microbacteriaceae</taxon>
        <taxon>Herbiconiux</taxon>
    </lineage>
</organism>
<dbReference type="InterPro" id="IPR039261">
    <property type="entry name" value="FNR_nucleotide-bd"/>
</dbReference>
<protein>
    <submittedName>
        <fullName evidence="5">FAD-binding oxidoreductase</fullName>
    </submittedName>
</protein>
<evidence type="ECO:0000256" key="2">
    <source>
        <dbReference type="ARBA" id="ARBA00022714"/>
    </source>
</evidence>
<dbReference type="SUPFAM" id="SSF52343">
    <property type="entry name" value="Ferredoxin reductase-like, C-terminal NADP-linked domain"/>
    <property type="match status" value="1"/>
</dbReference>
<accession>A0ABT2GY48</accession>
<name>A0ABT2GY48_9MICO</name>
<keyword evidence="3" id="KW-0411">Iron-sulfur</keyword>
<sequence>MVEPIVAGWLPGTVASATRMTPHGRILELQVPSWPGNLPGQHLDLRLTAEDGYQAVRSYSVASFGAGTSIELAVEEVADGEVSPYLVDDVQPGDQLEVRGPIGNYFVWRDSQTDPVQLIAGGSGSVPLVSIARAHQRSKSTTGCRFIYSVRTPADALYADELMGLVSSTFTLDWVYTRQAPPESPRKPGRIDRSIIETTAFTPAEKPMVYVCGPTSFVEAVAGILVDLGHDPMRIKTERFGGV</sequence>
<dbReference type="InterPro" id="IPR008333">
    <property type="entry name" value="Cbr1-like_FAD-bd_dom"/>
</dbReference>
<reference evidence="5" key="1">
    <citation type="submission" date="2022-08" db="EMBL/GenBank/DDBJ databases">
        <authorList>
            <person name="Deng Y."/>
            <person name="Han X.-F."/>
            <person name="Zhang Y.-Q."/>
        </authorList>
    </citation>
    <scope>NUCLEOTIDE SEQUENCE</scope>
    <source>
        <strain evidence="5">CPCC 203386</strain>
    </source>
</reference>
<keyword evidence="2" id="KW-0408">Iron</keyword>
<dbReference type="InterPro" id="IPR017938">
    <property type="entry name" value="Riboflavin_synthase-like_b-brl"/>
</dbReference>
<evidence type="ECO:0000256" key="3">
    <source>
        <dbReference type="ARBA" id="ARBA00023014"/>
    </source>
</evidence>
<keyword evidence="2" id="KW-0479">Metal-binding</keyword>
<dbReference type="Pfam" id="PF00175">
    <property type="entry name" value="NAD_binding_1"/>
    <property type="match status" value="1"/>
</dbReference>
<feature type="domain" description="FAD-binding FR-type" evidence="4">
    <location>
        <begin position="7"/>
        <end position="108"/>
    </location>
</feature>
<dbReference type="Gene3D" id="2.40.30.10">
    <property type="entry name" value="Translation factors"/>
    <property type="match status" value="1"/>
</dbReference>